<dbReference type="AlphaFoldDB" id="A0AA37PPE4"/>
<feature type="domain" description="ESX-1 secretion system protein EccA1-like N-terminal" evidence="1">
    <location>
        <begin position="23"/>
        <end position="121"/>
    </location>
</feature>
<proteinExistence type="predicted"/>
<accession>A0AA37PPE4</accession>
<dbReference type="Pfam" id="PF21545">
    <property type="entry name" value="T7SS_EccA1_N"/>
    <property type="match status" value="1"/>
</dbReference>
<dbReference type="RefSeq" id="WP_133251052.1">
    <property type="nucleotide sequence ID" value="NZ_BFCH01000036.1"/>
</dbReference>
<comment type="caution">
    <text evidence="3">The sequence shown here is derived from an EMBL/GenBank/DDBJ whole genome shotgun (WGS) entry which is preliminary data.</text>
</comment>
<dbReference type="Proteomes" id="UP000245060">
    <property type="component" value="Unassembled WGS sequence"/>
</dbReference>
<keyword evidence="4" id="KW-1185">Reference proteome</keyword>
<evidence type="ECO:0000313" key="3">
    <source>
        <dbReference type="EMBL" id="GKU73844.1"/>
    </source>
</evidence>
<reference evidence="3" key="4">
    <citation type="submission" date="2022-04" db="EMBL/GenBank/DDBJ databases">
        <authorList>
            <person name="Komine T."/>
            <person name="Fukano H."/>
            <person name="Wada S."/>
        </authorList>
    </citation>
    <scope>NUCLEOTIDE SEQUENCE</scope>
    <source>
        <strain evidence="3">NJB18185</strain>
    </source>
</reference>
<sequence>MDIANSVDALSVFVMGIRHLRNGESAQAREAFMRATLADPMMCDAWLGRLAAGEQSVEVAAGAHEARRNFGMATNRSGVSIDQLDPRVTLSVGALAVQVPIRSTAHLGVAYAAALAEATPPQLTLARLATNSMTRQQFSLLLSNA</sequence>
<dbReference type="EMBL" id="BFCH01000036">
    <property type="protein sequence ID" value="GBG40591.1"/>
    <property type="molecule type" value="Genomic_DNA"/>
</dbReference>
<reference evidence="4" key="2">
    <citation type="submission" date="2018-04" db="EMBL/GenBank/DDBJ databases">
        <title>Draft genome sequence of Mycobacterium montefiorense isolated from Japanese black salamander.</title>
        <authorList>
            <person name="Fukano H."/>
            <person name="Yoshida M."/>
            <person name="Shimizu A."/>
            <person name="Iwao H."/>
            <person name="Kurata O."/>
            <person name="Katayama Y."/>
            <person name="Omatsu T."/>
            <person name="Mizutani T."/>
            <person name="Wada S."/>
            <person name="Hoshino Y."/>
        </authorList>
    </citation>
    <scope>NUCLEOTIDE SEQUENCE [LARGE SCALE GENOMIC DNA]</scope>
    <source>
        <strain evidence="4">BS</strain>
    </source>
</reference>
<organism evidence="3 5">
    <name type="scientific">Mycobacterium montefiorense</name>
    <dbReference type="NCBI Taxonomy" id="154654"/>
    <lineage>
        <taxon>Bacteria</taxon>
        <taxon>Bacillati</taxon>
        <taxon>Actinomycetota</taxon>
        <taxon>Actinomycetes</taxon>
        <taxon>Mycobacteriales</taxon>
        <taxon>Mycobacteriaceae</taxon>
        <taxon>Mycobacterium</taxon>
        <taxon>Mycobacterium simiae complex</taxon>
    </lineage>
</organism>
<reference evidence="3" key="3">
    <citation type="journal article" date="2022" name="Microbiol. Resour. Announc.">
        <title>Draft Genome Sequences of Eight Mycobacterium montefiorense Strains Isolated from Salamanders in Captivity.</title>
        <authorList>
            <person name="Komine T."/>
            <person name="Ihara H."/>
            <person name="Fukano H."/>
            <person name="Hoshino Y."/>
            <person name="Kurata O."/>
            <person name="Wada S."/>
        </authorList>
    </citation>
    <scope>NUCLEOTIDE SEQUENCE</scope>
    <source>
        <strain evidence="3">NJB18185</strain>
    </source>
</reference>
<evidence type="ECO:0000313" key="4">
    <source>
        <dbReference type="Proteomes" id="UP000245060"/>
    </source>
</evidence>
<dbReference type="InterPro" id="IPR011990">
    <property type="entry name" value="TPR-like_helical_dom_sf"/>
</dbReference>
<dbReference type="InterPro" id="IPR049078">
    <property type="entry name" value="T7SS_EccA1-like_N"/>
</dbReference>
<protein>
    <recommendedName>
        <fullName evidence="1">ESX-1 secretion system protein EccA1-like N-terminal domain-containing protein</fullName>
    </recommendedName>
</protein>
<gene>
    <name evidence="2" type="ORF">MmonteBS_49630</name>
    <name evidence="3" type="ORF">NJB18185_36150</name>
</gene>
<evidence type="ECO:0000259" key="1">
    <source>
        <dbReference type="Pfam" id="PF21545"/>
    </source>
</evidence>
<reference evidence="2" key="1">
    <citation type="journal article" date="2018" name="Genome Announc.">
        <title>Draft Genome Sequence of Mycobacterium montefiorense Isolated from Japanese Black Salamander (Hynobius nigrescens).</title>
        <authorList>
            <person name="Fukano H."/>
            <person name="Yoshida M."/>
            <person name="Shimizu A."/>
            <person name="Iwao H."/>
            <person name="Katayama Y."/>
            <person name="Omatsu T."/>
            <person name="Mizutani T."/>
            <person name="Kurata O."/>
            <person name="Wada S."/>
            <person name="Hoshino Y."/>
        </authorList>
    </citation>
    <scope>NUCLEOTIDE SEQUENCE</scope>
    <source>
        <strain evidence="2">BS</strain>
    </source>
</reference>
<evidence type="ECO:0000313" key="5">
    <source>
        <dbReference type="Proteomes" id="UP001139505"/>
    </source>
</evidence>
<dbReference type="Proteomes" id="UP001139505">
    <property type="component" value="Unassembled WGS sequence"/>
</dbReference>
<dbReference type="Gene3D" id="1.25.40.10">
    <property type="entry name" value="Tetratricopeptide repeat domain"/>
    <property type="match status" value="1"/>
</dbReference>
<dbReference type="EMBL" id="BQYH01000027">
    <property type="protein sequence ID" value="GKU73844.1"/>
    <property type="molecule type" value="Genomic_DNA"/>
</dbReference>
<name>A0AA37PPE4_9MYCO</name>
<evidence type="ECO:0000313" key="2">
    <source>
        <dbReference type="EMBL" id="GBG40591.1"/>
    </source>
</evidence>